<keyword evidence="2" id="KW-0614">Plasmid</keyword>
<protein>
    <submittedName>
        <fullName evidence="2">Uncharacterized protein</fullName>
    </submittedName>
</protein>
<evidence type="ECO:0000313" key="3">
    <source>
        <dbReference type="Proteomes" id="UP000315115"/>
    </source>
</evidence>
<keyword evidence="1" id="KW-0732">Signal</keyword>
<evidence type="ECO:0000256" key="1">
    <source>
        <dbReference type="SAM" id="SignalP"/>
    </source>
</evidence>
<accession>A0A510IEQ6</accession>
<geneLocation type="plasmid" evidence="3">
    <name>pam7 dna</name>
</geneLocation>
<name>A0A510IEQ6_9VIBR</name>
<sequence>MFRLLCFFLIAISARVHAEELLRAQHTLLPFPTTITLFTSVDEPASLMVKKPRSESFEFVTTVSPLSKYQYYEPSRSGNYYFRLVREGKTLGKVRVRSVSKPTANFDLPDELFTHATYPIRLNTNCKQCKVSVHIEYMDQEVFRTDQKEFQFKPKNEGVYQLYAAVLVTDPETGLDSLPLSAEKRVSFNVRKPYSISAFINYPNNAKAGDILNLSLIVPGLTKNKECFMKVDGKPLYGCSTQLNTSDWSGKYRLYLEAQVTSKYSYHIPTTSHLDLRDPMMDQDFINIEYLGENKYLIDTELGDRLELETNDEAAKYTKFGSAILLERNLFRHYIFRSYKDNIQLSKSGIYEKSSKDLDINLTVNSDKNSFIAPFTIELNIDVSKFDKNNIRSVELYHNDKPLLVRRSRIAYQISEAGNHEFDLVLTTKQGIKFRDSEKIFVEGNVKPTCEIQTNLEDGYFNARCQDADGFIQSVEWFVNGHSVSNRRKLSIPSSRFGIPPIIRFEVIDNLNAIRNYTYEHEKIKWTKEP</sequence>
<evidence type="ECO:0000313" key="2">
    <source>
        <dbReference type="EMBL" id="BBL92285.1"/>
    </source>
</evidence>
<proteinExistence type="predicted"/>
<feature type="chain" id="PRO_5021781525" evidence="1">
    <location>
        <begin position="19"/>
        <end position="530"/>
    </location>
</feature>
<organism evidence="2 3">
    <name type="scientific">Vibrio rotiferianus</name>
    <dbReference type="NCBI Taxonomy" id="190895"/>
    <lineage>
        <taxon>Bacteria</taxon>
        <taxon>Pseudomonadati</taxon>
        <taxon>Pseudomonadota</taxon>
        <taxon>Gammaproteobacteria</taxon>
        <taxon>Vibrionales</taxon>
        <taxon>Vibrionaceae</taxon>
        <taxon>Vibrio</taxon>
    </lineage>
</organism>
<reference evidence="3" key="1">
    <citation type="submission" date="2019-07" db="EMBL/GenBank/DDBJ databases">
        <title>Complete Genome Sequences of Vibrion rotiferianus strain AM7.</title>
        <authorList>
            <person name="Miyazaki K."/>
            <person name="Wiseschart A."/>
            <person name="Pootanakit K."/>
            <person name="Ishimori K."/>
            <person name="Kitahara K."/>
        </authorList>
    </citation>
    <scope>NUCLEOTIDE SEQUENCE [LARGE SCALE GENOMIC DNA]</scope>
    <source>
        <strain evidence="3">AM7</strain>
        <plasmid evidence="3">pam7 dna</plasmid>
    </source>
</reference>
<gene>
    <name evidence="2" type="ORF">VroAM7_49380</name>
</gene>
<dbReference type="RefSeq" id="WP_143694268.1">
    <property type="nucleotide sequence ID" value="NZ_AP019800.1"/>
</dbReference>
<feature type="signal peptide" evidence="1">
    <location>
        <begin position="1"/>
        <end position="18"/>
    </location>
</feature>
<dbReference type="EMBL" id="AP019800">
    <property type="protein sequence ID" value="BBL92285.1"/>
    <property type="molecule type" value="Genomic_DNA"/>
</dbReference>
<dbReference type="Proteomes" id="UP000315115">
    <property type="component" value="Plasmid pAM7"/>
</dbReference>
<dbReference type="AlphaFoldDB" id="A0A510IEQ6"/>